<sequence length="296" mass="33912">MRDQFIAGLVSEQLRVKLIGKGHRHRDGDRSKVSLREVAEIAKAYEATTITNKLTKNAWESQQERVNYSNSQRRQPMNRDRRDFTIPQQTITRMCFYCGFQHKQPRQQFCPAFRKRCNKCGVLGHFARVCKSERSYHMREEKANQVQDELNEELFAVENNKDNGSAKKFFANLTLLKKRKNRVIRAQIDSGATCNTMPLNWLRKNFPGYFLVVDVAEEKPALLSGCDAQKMGVLKIYADEVQAVDVESERKGTDLPPLGQLTKESIITHYGDVFKPGRGKPLGDPLHIEVDPSVKP</sequence>
<reference evidence="1" key="1">
    <citation type="submission" date="2020-04" db="EMBL/GenBank/DDBJ databases">
        <authorList>
            <person name="Alioto T."/>
            <person name="Alioto T."/>
            <person name="Gomez Garrido J."/>
        </authorList>
    </citation>
    <scope>NUCLEOTIDE SEQUENCE</scope>
    <source>
        <strain evidence="1">A484AB</strain>
    </source>
</reference>
<comment type="caution">
    <text evidence="1">The sequence shown here is derived from an EMBL/GenBank/DDBJ whole genome shotgun (WGS) entry which is preliminary data.</text>
</comment>
<organism evidence="1 2">
    <name type="scientific">Paramuricea clavata</name>
    <name type="common">Red gorgonian</name>
    <name type="synonym">Violescent sea-whip</name>
    <dbReference type="NCBI Taxonomy" id="317549"/>
    <lineage>
        <taxon>Eukaryota</taxon>
        <taxon>Metazoa</taxon>
        <taxon>Cnidaria</taxon>
        <taxon>Anthozoa</taxon>
        <taxon>Octocorallia</taxon>
        <taxon>Malacalcyonacea</taxon>
        <taxon>Plexauridae</taxon>
        <taxon>Paramuricea</taxon>
    </lineage>
</organism>
<dbReference type="OrthoDB" id="5985834at2759"/>
<gene>
    <name evidence="1" type="ORF">PACLA_8A067967</name>
</gene>
<protein>
    <submittedName>
        <fullName evidence="1">tRNA-splicing endonuclease subunit Sen34</fullName>
    </submittedName>
</protein>
<dbReference type="PANTHER" id="PTHR37984">
    <property type="entry name" value="PROTEIN CBG26694"/>
    <property type="match status" value="1"/>
</dbReference>
<dbReference type="GO" id="GO:0004519">
    <property type="term" value="F:endonuclease activity"/>
    <property type="evidence" value="ECO:0007669"/>
    <property type="project" value="UniProtKB-KW"/>
</dbReference>
<keyword evidence="1" id="KW-0540">Nuclease</keyword>
<keyword evidence="1" id="KW-0255">Endonuclease</keyword>
<dbReference type="PANTHER" id="PTHR37984:SF5">
    <property type="entry name" value="PROTEIN NYNRIN-LIKE"/>
    <property type="match status" value="1"/>
</dbReference>
<dbReference type="InterPro" id="IPR001878">
    <property type="entry name" value="Znf_CCHC"/>
</dbReference>
<dbReference type="EMBL" id="CACRXK020031890">
    <property type="protein sequence ID" value="CAB4043258.1"/>
    <property type="molecule type" value="Genomic_DNA"/>
</dbReference>
<proteinExistence type="predicted"/>
<keyword evidence="2" id="KW-1185">Reference proteome</keyword>
<feature type="non-terminal residue" evidence="1">
    <location>
        <position position="296"/>
    </location>
</feature>
<name>A0A6S7KGW1_PARCT</name>
<accession>A0A6S7KGW1</accession>
<evidence type="ECO:0000313" key="2">
    <source>
        <dbReference type="Proteomes" id="UP001152795"/>
    </source>
</evidence>
<keyword evidence="1" id="KW-0378">Hydrolase</keyword>
<evidence type="ECO:0000313" key="1">
    <source>
        <dbReference type="EMBL" id="CAB4043258.1"/>
    </source>
</evidence>
<dbReference type="AlphaFoldDB" id="A0A6S7KGW1"/>
<dbReference type="Proteomes" id="UP001152795">
    <property type="component" value="Unassembled WGS sequence"/>
</dbReference>
<dbReference type="PROSITE" id="PS50158">
    <property type="entry name" value="ZF_CCHC"/>
    <property type="match status" value="1"/>
</dbReference>
<dbReference type="GO" id="GO:0008270">
    <property type="term" value="F:zinc ion binding"/>
    <property type="evidence" value="ECO:0007669"/>
    <property type="project" value="InterPro"/>
</dbReference>
<dbReference type="GO" id="GO:0003676">
    <property type="term" value="F:nucleic acid binding"/>
    <property type="evidence" value="ECO:0007669"/>
    <property type="project" value="InterPro"/>
</dbReference>
<dbReference type="InterPro" id="IPR050951">
    <property type="entry name" value="Retrovirus_Pol_polyprotein"/>
</dbReference>